<gene>
    <name evidence="4" type="ORF">CSSPJE1EN1_LOCUS20733</name>
</gene>
<evidence type="ECO:0000313" key="4">
    <source>
        <dbReference type="EMBL" id="CAK9275255.1"/>
    </source>
</evidence>
<reference evidence="4" key="1">
    <citation type="submission" date="2024-02" db="EMBL/GenBank/DDBJ databases">
        <authorList>
            <consortium name="ELIXIR-Norway"/>
            <consortium name="Elixir Norway"/>
        </authorList>
    </citation>
    <scope>NUCLEOTIDE SEQUENCE</scope>
</reference>
<dbReference type="Proteomes" id="UP001497444">
    <property type="component" value="Chromosome 6"/>
</dbReference>
<evidence type="ECO:0000256" key="3">
    <source>
        <dbReference type="SAM" id="MobiDB-lite"/>
    </source>
</evidence>
<protein>
    <submittedName>
        <fullName evidence="4">Uncharacterized protein</fullName>
    </submittedName>
</protein>
<dbReference type="InterPro" id="IPR011990">
    <property type="entry name" value="TPR-like_helical_dom_sf"/>
</dbReference>
<dbReference type="PROSITE" id="PS51375">
    <property type="entry name" value="PPR"/>
    <property type="match status" value="1"/>
</dbReference>
<keyword evidence="5" id="KW-1185">Reference proteome</keyword>
<dbReference type="InterPro" id="IPR046960">
    <property type="entry name" value="PPR_At4g14850-like_plant"/>
</dbReference>
<evidence type="ECO:0000256" key="2">
    <source>
        <dbReference type="PROSITE-ProRule" id="PRU00708"/>
    </source>
</evidence>
<name>A0ABP0X836_9BRYO</name>
<dbReference type="InterPro" id="IPR046848">
    <property type="entry name" value="E_motif"/>
</dbReference>
<feature type="repeat" description="PPR" evidence="2">
    <location>
        <begin position="152"/>
        <end position="186"/>
    </location>
</feature>
<dbReference type="InterPro" id="IPR002885">
    <property type="entry name" value="PPR_rpt"/>
</dbReference>
<evidence type="ECO:0000256" key="1">
    <source>
        <dbReference type="ARBA" id="ARBA00022737"/>
    </source>
</evidence>
<proteinExistence type="predicted"/>
<dbReference type="Gene3D" id="1.25.40.10">
    <property type="entry name" value="Tetratricopeptide repeat domain"/>
    <property type="match status" value="1"/>
</dbReference>
<organism evidence="4 5">
    <name type="scientific">Sphagnum jensenii</name>
    <dbReference type="NCBI Taxonomy" id="128206"/>
    <lineage>
        <taxon>Eukaryota</taxon>
        <taxon>Viridiplantae</taxon>
        <taxon>Streptophyta</taxon>
        <taxon>Embryophyta</taxon>
        <taxon>Bryophyta</taxon>
        <taxon>Sphagnophytina</taxon>
        <taxon>Sphagnopsida</taxon>
        <taxon>Sphagnales</taxon>
        <taxon>Sphagnaceae</taxon>
        <taxon>Sphagnum</taxon>
    </lineage>
</organism>
<dbReference type="PANTHER" id="PTHR47926">
    <property type="entry name" value="PENTATRICOPEPTIDE REPEAT-CONTAINING PROTEIN"/>
    <property type="match status" value="1"/>
</dbReference>
<feature type="region of interest" description="Disordered" evidence="3">
    <location>
        <begin position="1"/>
        <end position="22"/>
    </location>
</feature>
<feature type="compositionally biased region" description="Basic and acidic residues" evidence="3">
    <location>
        <begin position="7"/>
        <end position="16"/>
    </location>
</feature>
<sequence length="285" mass="32113">MLQKATHAKEDNEKQKHIQRQTPRSTGFLMQCALPLALCLNDAPLVYWIVRSESHCPRFSLRNVFIITTAGAAAVYRMQRLSKPRKQHLYPNIGQSEVHQKALAASFLWALAIALYPSTTFAVHRTSSSQSAHCRNRRADVAVMAPGAVQLNILAWNKRFEQYVKNWQPEEVMQLLQQLRQEGISPNKFTCLQDAENMIKAMHGKPCVVCTALLSACKIHGNVEMGENVAKQTLVLEPENAAGHVLLSNIYASAGNRHFCENVEQQRKKRGVKKQLSCTWIEGLK</sequence>
<accession>A0ABP0X836</accession>
<evidence type="ECO:0000313" key="5">
    <source>
        <dbReference type="Proteomes" id="UP001497444"/>
    </source>
</evidence>
<keyword evidence="1" id="KW-0677">Repeat</keyword>
<dbReference type="EMBL" id="OZ020101">
    <property type="protein sequence ID" value="CAK9275255.1"/>
    <property type="molecule type" value="Genomic_DNA"/>
</dbReference>
<dbReference type="Pfam" id="PF20431">
    <property type="entry name" value="E_motif"/>
    <property type="match status" value="1"/>
</dbReference>